<keyword evidence="1" id="KW-1133">Transmembrane helix</keyword>
<evidence type="ECO:0000259" key="2">
    <source>
        <dbReference type="Pfam" id="PF14317"/>
    </source>
</evidence>
<comment type="caution">
    <text evidence="3">The sequence shown here is derived from an EMBL/GenBank/DDBJ whole genome shotgun (WGS) entry which is preliminary data.</text>
</comment>
<evidence type="ECO:0000256" key="1">
    <source>
        <dbReference type="SAM" id="Phobius"/>
    </source>
</evidence>
<dbReference type="Proteomes" id="UP000284120">
    <property type="component" value="Unassembled WGS sequence"/>
</dbReference>
<name>A0A443YML5_9SPHI</name>
<dbReference type="Pfam" id="PF14317">
    <property type="entry name" value="YcxB"/>
    <property type="match status" value="1"/>
</dbReference>
<protein>
    <submittedName>
        <fullName evidence="3">YcxB family protein</fullName>
    </submittedName>
</protein>
<evidence type="ECO:0000313" key="3">
    <source>
        <dbReference type="EMBL" id="RWU05024.1"/>
    </source>
</evidence>
<gene>
    <name evidence="3" type="ORF">DPV69_17835</name>
</gene>
<evidence type="ECO:0000313" key="4">
    <source>
        <dbReference type="Proteomes" id="UP000284120"/>
    </source>
</evidence>
<organism evidence="3 4">
    <name type="scientific">Pedobacter chitinilyticus</name>
    <dbReference type="NCBI Taxonomy" id="2233776"/>
    <lineage>
        <taxon>Bacteria</taxon>
        <taxon>Pseudomonadati</taxon>
        <taxon>Bacteroidota</taxon>
        <taxon>Sphingobacteriia</taxon>
        <taxon>Sphingobacteriales</taxon>
        <taxon>Sphingobacteriaceae</taxon>
        <taxon>Pedobacter</taxon>
    </lineage>
</organism>
<keyword evidence="1" id="KW-0472">Membrane</keyword>
<reference evidence="3 4" key="1">
    <citation type="submission" date="2018-06" db="EMBL/GenBank/DDBJ databases">
        <title>Pedobacter endophyticus sp. nov., an endophytic bacterium isolated from a leaf of Triticum aestivum.</title>
        <authorList>
            <person name="Zhang L."/>
        </authorList>
    </citation>
    <scope>NUCLEOTIDE SEQUENCE [LARGE SCALE GENOMIC DNA]</scope>
    <source>
        <strain evidence="3 4">CM134L-2</strain>
    </source>
</reference>
<dbReference type="InterPro" id="IPR025588">
    <property type="entry name" value="YcxB-like_C"/>
</dbReference>
<dbReference type="OrthoDB" id="1496204at2"/>
<feature type="domain" description="YcxB-like C-terminal" evidence="2">
    <location>
        <begin position="93"/>
        <end position="153"/>
    </location>
</feature>
<dbReference type="AlphaFoldDB" id="A0A443YML5"/>
<dbReference type="RefSeq" id="WP_113648771.1">
    <property type="nucleotide sequence ID" value="NZ_QMHN01000006.1"/>
</dbReference>
<accession>A0A443YML5</accession>
<feature type="transmembrane region" description="Helical" evidence="1">
    <location>
        <begin position="28"/>
        <end position="45"/>
    </location>
</feature>
<sequence>MTLTIEITREDYADFNKFNFYSKGLKRTIINGVITIIFLQLLLNYKEFKLAPTLISSVACVLVYFFLIKRSLNKSKNVPDQDGSMLGEKEVEFTDEKISYKASNAEGSINWTAIKSFKESSKAFYLYIDANMAVVVPKRFFKDGTQEMEFRNLVNGKIKLH</sequence>
<keyword evidence="4" id="KW-1185">Reference proteome</keyword>
<keyword evidence="1" id="KW-0812">Transmembrane</keyword>
<dbReference type="EMBL" id="SAYW01000006">
    <property type="protein sequence ID" value="RWU05024.1"/>
    <property type="molecule type" value="Genomic_DNA"/>
</dbReference>
<proteinExistence type="predicted"/>
<feature type="transmembrane region" description="Helical" evidence="1">
    <location>
        <begin position="51"/>
        <end position="68"/>
    </location>
</feature>